<keyword evidence="8" id="KW-0282">Flagellum</keyword>
<dbReference type="InterPro" id="IPR040026">
    <property type="entry name" value="FliD"/>
</dbReference>
<evidence type="ECO:0000313" key="9">
    <source>
        <dbReference type="Proteomes" id="UP000238220"/>
    </source>
</evidence>
<proteinExistence type="inferred from homology"/>
<evidence type="ECO:0000256" key="5">
    <source>
        <dbReference type="RuleBase" id="RU362066"/>
    </source>
</evidence>
<comment type="subunit">
    <text evidence="2 5">Homopentamer.</text>
</comment>
<gene>
    <name evidence="8" type="ORF">C3942_07100</name>
</gene>
<name>A0A2S5THR2_9GAMM</name>
<sequence length="443" mass="44897">MATSSINASSFSSGLDVVSLVSQLVAAERAAPDARLNAAQSKAQTRLSAMGVLKSALSNLQTTAKTLVGGGAVATPAVKSSREDLFTATAAAGAARGSFAVEVVSLAQSTKLVSAPMASADTILGAGDVDITVGSESFKVTLGSTGNSLGALRDAINNATDNPGVTASLVTESGGVRLLLTGNQTGASQAVSVSSPLISLSQTQAAVDAHVKVEGFDVYSASNTVTGALDGVTLNLVKAEPGTTGTLALTTDNSAASKAVQDFVTKYNQVLTTINNLTKYDPATKTASTLTGDSTARQAANELRAIMGGSAPGGSVSYLSQLGIKTGSDGLLTVDSAKLGEAIAKDASSIARMFGGEDGYASKISKNIDAMLAEGAGIDAQTDTLQARLKDISSQKDALDRRMTQVQARYTAQFTALDTLMTRMSTTSNYLTQQLAALAANNS</sequence>
<evidence type="ECO:0000259" key="7">
    <source>
        <dbReference type="Pfam" id="PF07195"/>
    </source>
</evidence>
<comment type="caution">
    <text evidence="8">The sequence shown here is derived from an EMBL/GenBank/DDBJ whole genome shotgun (WGS) entry which is preliminary data.</text>
</comment>
<keyword evidence="3" id="KW-0175">Coiled coil</keyword>
<reference evidence="8 9" key="1">
    <citation type="submission" date="2018-02" db="EMBL/GenBank/DDBJ databases">
        <title>Genome sequencing of Solimonas sp. HR-BB.</title>
        <authorList>
            <person name="Lee Y."/>
            <person name="Jeon C.O."/>
        </authorList>
    </citation>
    <scope>NUCLEOTIDE SEQUENCE [LARGE SCALE GENOMIC DNA]</scope>
    <source>
        <strain evidence="8 9">HR-BB</strain>
    </source>
</reference>
<evidence type="ECO:0000256" key="4">
    <source>
        <dbReference type="ARBA" id="ARBA00023143"/>
    </source>
</evidence>
<feature type="domain" description="Flagellar hook-associated protein 2 C-terminal" evidence="7">
    <location>
        <begin position="206"/>
        <end position="425"/>
    </location>
</feature>
<dbReference type="Pfam" id="PF07196">
    <property type="entry name" value="Flagellin_IN"/>
    <property type="match status" value="1"/>
</dbReference>
<dbReference type="GO" id="GO:0007155">
    <property type="term" value="P:cell adhesion"/>
    <property type="evidence" value="ECO:0007669"/>
    <property type="project" value="InterPro"/>
</dbReference>
<evidence type="ECO:0000256" key="3">
    <source>
        <dbReference type="ARBA" id="ARBA00023054"/>
    </source>
</evidence>
<keyword evidence="9" id="KW-1185">Reference proteome</keyword>
<accession>A0A2S5THR2</accession>
<dbReference type="Proteomes" id="UP000238220">
    <property type="component" value="Unassembled WGS sequence"/>
</dbReference>
<comment type="function">
    <text evidence="5">Required for morphogenesis and for the elongation of the flagellar filament by facilitating polymerization of the flagellin monomers at the tip of growing filament. Forms a capping structure, which prevents flagellin subunits (transported through the central channel of the flagellum) from leaking out without polymerization at the distal end.</text>
</comment>
<keyword evidence="8" id="KW-0969">Cilium</keyword>
<protein>
    <recommendedName>
        <fullName evidence="5">Flagellar hook-associated protein 2</fullName>
        <shortName evidence="5">HAP2</shortName>
    </recommendedName>
    <alternativeName>
        <fullName evidence="5">Flagellar cap protein</fullName>
    </alternativeName>
</protein>
<keyword evidence="5" id="KW-0964">Secreted</keyword>
<evidence type="ECO:0000313" key="8">
    <source>
        <dbReference type="EMBL" id="PPE74524.1"/>
    </source>
</evidence>
<evidence type="ECO:0000256" key="1">
    <source>
        <dbReference type="ARBA" id="ARBA00009764"/>
    </source>
</evidence>
<dbReference type="InterPro" id="IPR010810">
    <property type="entry name" value="Flagellin_hook_IN_motif"/>
</dbReference>
<dbReference type="RefSeq" id="WP_104229682.1">
    <property type="nucleotide sequence ID" value="NZ_PSNW01000003.1"/>
</dbReference>
<dbReference type="PANTHER" id="PTHR30288:SF0">
    <property type="entry name" value="FLAGELLAR HOOK-ASSOCIATED PROTEIN 2"/>
    <property type="match status" value="1"/>
</dbReference>
<evidence type="ECO:0000256" key="2">
    <source>
        <dbReference type="ARBA" id="ARBA00011255"/>
    </source>
</evidence>
<comment type="subcellular location">
    <subcellularLocation>
        <location evidence="5">Secreted</location>
    </subcellularLocation>
    <subcellularLocation>
        <location evidence="5">Bacterial flagellum</location>
    </subcellularLocation>
</comment>
<dbReference type="EMBL" id="PSNW01000003">
    <property type="protein sequence ID" value="PPE74524.1"/>
    <property type="molecule type" value="Genomic_DNA"/>
</dbReference>
<dbReference type="GO" id="GO:0005576">
    <property type="term" value="C:extracellular region"/>
    <property type="evidence" value="ECO:0007669"/>
    <property type="project" value="UniProtKB-SubCell"/>
</dbReference>
<evidence type="ECO:0000259" key="6">
    <source>
        <dbReference type="Pfam" id="PF02465"/>
    </source>
</evidence>
<keyword evidence="4 5" id="KW-0975">Bacterial flagellum</keyword>
<dbReference type="GO" id="GO:0009424">
    <property type="term" value="C:bacterial-type flagellum hook"/>
    <property type="evidence" value="ECO:0007669"/>
    <property type="project" value="UniProtKB-UniRule"/>
</dbReference>
<dbReference type="Pfam" id="PF02465">
    <property type="entry name" value="FliD_N"/>
    <property type="match status" value="1"/>
</dbReference>
<dbReference type="GO" id="GO:0071973">
    <property type="term" value="P:bacterial-type flagellum-dependent cell motility"/>
    <property type="evidence" value="ECO:0007669"/>
    <property type="project" value="TreeGrafter"/>
</dbReference>
<feature type="domain" description="Flagellar hook-associated protein 2 N-terminal" evidence="6">
    <location>
        <begin position="13"/>
        <end position="109"/>
    </location>
</feature>
<dbReference type="OrthoDB" id="5980200at2"/>
<dbReference type="InterPro" id="IPR003481">
    <property type="entry name" value="FliD_N"/>
</dbReference>
<dbReference type="Pfam" id="PF07195">
    <property type="entry name" value="FliD_C"/>
    <property type="match status" value="1"/>
</dbReference>
<dbReference type="InterPro" id="IPR010809">
    <property type="entry name" value="FliD_C"/>
</dbReference>
<comment type="similarity">
    <text evidence="1 5">Belongs to the FliD family.</text>
</comment>
<dbReference type="GO" id="GO:0009421">
    <property type="term" value="C:bacterial-type flagellum filament cap"/>
    <property type="evidence" value="ECO:0007669"/>
    <property type="project" value="InterPro"/>
</dbReference>
<keyword evidence="8" id="KW-0966">Cell projection</keyword>
<dbReference type="AlphaFoldDB" id="A0A2S5THR2"/>
<organism evidence="8 9">
    <name type="scientific">Solimonas fluminis</name>
    <dbReference type="NCBI Taxonomy" id="2086571"/>
    <lineage>
        <taxon>Bacteria</taxon>
        <taxon>Pseudomonadati</taxon>
        <taxon>Pseudomonadota</taxon>
        <taxon>Gammaproteobacteria</taxon>
        <taxon>Nevskiales</taxon>
        <taxon>Nevskiaceae</taxon>
        <taxon>Solimonas</taxon>
    </lineage>
</organism>
<dbReference type="PANTHER" id="PTHR30288">
    <property type="entry name" value="FLAGELLAR CAP/ASSEMBLY PROTEIN FLID"/>
    <property type="match status" value="1"/>
</dbReference>